<dbReference type="AlphaFoldDB" id="A0A072UKJ6"/>
<reference evidence="1 3" key="1">
    <citation type="journal article" date="2011" name="Nature">
        <title>The Medicago genome provides insight into the evolution of rhizobial symbioses.</title>
        <authorList>
            <person name="Young N.D."/>
            <person name="Debelle F."/>
            <person name="Oldroyd G.E."/>
            <person name="Geurts R."/>
            <person name="Cannon S.B."/>
            <person name="Udvardi M.K."/>
            <person name="Benedito V.A."/>
            <person name="Mayer K.F."/>
            <person name="Gouzy J."/>
            <person name="Schoof H."/>
            <person name="Van de Peer Y."/>
            <person name="Proost S."/>
            <person name="Cook D.R."/>
            <person name="Meyers B.C."/>
            <person name="Spannagl M."/>
            <person name="Cheung F."/>
            <person name="De Mita S."/>
            <person name="Krishnakumar V."/>
            <person name="Gundlach H."/>
            <person name="Zhou S."/>
            <person name="Mudge J."/>
            <person name="Bharti A.K."/>
            <person name="Murray J.D."/>
            <person name="Naoumkina M.A."/>
            <person name="Rosen B."/>
            <person name="Silverstein K.A."/>
            <person name="Tang H."/>
            <person name="Rombauts S."/>
            <person name="Zhao P.X."/>
            <person name="Zhou P."/>
            <person name="Barbe V."/>
            <person name="Bardou P."/>
            <person name="Bechner M."/>
            <person name="Bellec A."/>
            <person name="Berger A."/>
            <person name="Berges H."/>
            <person name="Bidwell S."/>
            <person name="Bisseling T."/>
            <person name="Choisne N."/>
            <person name="Couloux A."/>
            <person name="Denny R."/>
            <person name="Deshpande S."/>
            <person name="Dai X."/>
            <person name="Doyle J.J."/>
            <person name="Dudez A.M."/>
            <person name="Farmer A.D."/>
            <person name="Fouteau S."/>
            <person name="Franken C."/>
            <person name="Gibelin C."/>
            <person name="Gish J."/>
            <person name="Goldstein S."/>
            <person name="Gonzalez A.J."/>
            <person name="Green P.J."/>
            <person name="Hallab A."/>
            <person name="Hartog M."/>
            <person name="Hua A."/>
            <person name="Humphray S.J."/>
            <person name="Jeong D.H."/>
            <person name="Jing Y."/>
            <person name="Jocker A."/>
            <person name="Kenton S.M."/>
            <person name="Kim D.J."/>
            <person name="Klee K."/>
            <person name="Lai H."/>
            <person name="Lang C."/>
            <person name="Lin S."/>
            <person name="Macmil S.L."/>
            <person name="Magdelenat G."/>
            <person name="Matthews L."/>
            <person name="McCorrison J."/>
            <person name="Monaghan E.L."/>
            <person name="Mun J.H."/>
            <person name="Najar F.Z."/>
            <person name="Nicholson C."/>
            <person name="Noirot C."/>
            <person name="O'Bleness M."/>
            <person name="Paule C.R."/>
            <person name="Poulain J."/>
            <person name="Prion F."/>
            <person name="Qin B."/>
            <person name="Qu C."/>
            <person name="Retzel E.F."/>
            <person name="Riddle C."/>
            <person name="Sallet E."/>
            <person name="Samain S."/>
            <person name="Samson N."/>
            <person name="Sanders I."/>
            <person name="Saurat O."/>
            <person name="Scarpelli C."/>
            <person name="Schiex T."/>
            <person name="Segurens B."/>
            <person name="Severin A.J."/>
            <person name="Sherrier D.J."/>
            <person name="Shi R."/>
            <person name="Sims S."/>
            <person name="Singer S.R."/>
            <person name="Sinharoy S."/>
            <person name="Sterck L."/>
            <person name="Viollet A."/>
            <person name="Wang B.B."/>
            <person name="Wang K."/>
            <person name="Wang M."/>
            <person name="Wang X."/>
            <person name="Warfsmann J."/>
            <person name="Weissenbach J."/>
            <person name="White D.D."/>
            <person name="White J.D."/>
            <person name="Wiley G.B."/>
            <person name="Wincker P."/>
            <person name="Xing Y."/>
            <person name="Yang L."/>
            <person name="Yao Z."/>
            <person name="Ying F."/>
            <person name="Zhai J."/>
            <person name="Zhou L."/>
            <person name="Zuber A."/>
            <person name="Denarie J."/>
            <person name="Dixon R.A."/>
            <person name="May G.D."/>
            <person name="Schwartz D.C."/>
            <person name="Rogers J."/>
            <person name="Quetier F."/>
            <person name="Town C.D."/>
            <person name="Roe B.A."/>
        </authorList>
    </citation>
    <scope>NUCLEOTIDE SEQUENCE [LARGE SCALE GENOMIC DNA]</scope>
    <source>
        <strain evidence="1">A17</strain>
        <strain evidence="2 3">cv. Jemalong A17</strain>
    </source>
</reference>
<name>A0A072UKJ6_MEDTR</name>
<proteinExistence type="predicted"/>
<protein>
    <submittedName>
        <fullName evidence="1 2">Uncharacterized protein</fullName>
    </submittedName>
</protein>
<evidence type="ECO:0000313" key="2">
    <source>
        <dbReference type="EnsemblPlants" id="KEH29618"/>
    </source>
</evidence>
<sequence>MDFSEICPTCFRKIEWFPTVQAIGSFLYHLVSPLLREDDSNNHNLPPSQHEKMAKQRVMLFFYQSTFKTDTERPGFLIQDID</sequence>
<accession>A0A072UKJ6</accession>
<reference evidence="2" key="3">
    <citation type="submission" date="2015-04" db="UniProtKB">
        <authorList>
            <consortium name="EnsemblPlants"/>
        </authorList>
    </citation>
    <scope>IDENTIFICATION</scope>
    <source>
        <strain evidence="2">cv. Jemalong A17</strain>
    </source>
</reference>
<dbReference type="EMBL" id="CM001220">
    <property type="protein sequence ID" value="KEH29618.1"/>
    <property type="molecule type" value="Genomic_DNA"/>
</dbReference>
<dbReference type="EnsemblPlants" id="KEH29618">
    <property type="protein sequence ID" value="KEH29618"/>
    <property type="gene ID" value="MTR_4g046083"/>
</dbReference>
<keyword evidence="3" id="KW-1185">Reference proteome</keyword>
<gene>
    <name evidence="1" type="ordered locus">MTR_4g046083</name>
</gene>
<dbReference type="HOGENOM" id="CLU_2561764_0_0_1"/>
<evidence type="ECO:0000313" key="1">
    <source>
        <dbReference type="EMBL" id="KEH29618.1"/>
    </source>
</evidence>
<evidence type="ECO:0000313" key="3">
    <source>
        <dbReference type="Proteomes" id="UP000002051"/>
    </source>
</evidence>
<organism evidence="1 3">
    <name type="scientific">Medicago truncatula</name>
    <name type="common">Barrel medic</name>
    <name type="synonym">Medicago tribuloides</name>
    <dbReference type="NCBI Taxonomy" id="3880"/>
    <lineage>
        <taxon>Eukaryota</taxon>
        <taxon>Viridiplantae</taxon>
        <taxon>Streptophyta</taxon>
        <taxon>Embryophyta</taxon>
        <taxon>Tracheophyta</taxon>
        <taxon>Spermatophyta</taxon>
        <taxon>Magnoliopsida</taxon>
        <taxon>eudicotyledons</taxon>
        <taxon>Gunneridae</taxon>
        <taxon>Pentapetalae</taxon>
        <taxon>rosids</taxon>
        <taxon>fabids</taxon>
        <taxon>Fabales</taxon>
        <taxon>Fabaceae</taxon>
        <taxon>Papilionoideae</taxon>
        <taxon>50 kb inversion clade</taxon>
        <taxon>NPAAA clade</taxon>
        <taxon>Hologalegina</taxon>
        <taxon>IRL clade</taxon>
        <taxon>Trifolieae</taxon>
        <taxon>Medicago</taxon>
    </lineage>
</organism>
<dbReference type="Proteomes" id="UP000002051">
    <property type="component" value="Chromosome 4"/>
</dbReference>
<reference evidence="1 3" key="2">
    <citation type="journal article" date="2014" name="BMC Genomics">
        <title>An improved genome release (version Mt4.0) for the model legume Medicago truncatula.</title>
        <authorList>
            <person name="Tang H."/>
            <person name="Krishnakumar V."/>
            <person name="Bidwell S."/>
            <person name="Rosen B."/>
            <person name="Chan A."/>
            <person name="Zhou S."/>
            <person name="Gentzbittel L."/>
            <person name="Childs K.L."/>
            <person name="Yandell M."/>
            <person name="Gundlach H."/>
            <person name="Mayer K.F."/>
            <person name="Schwartz D.C."/>
            <person name="Town C.D."/>
        </authorList>
    </citation>
    <scope>GENOME REANNOTATION</scope>
    <source>
        <strain evidence="1">A17</strain>
        <strain evidence="2 3">cv. Jemalong A17</strain>
    </source>
</reference>